<keyword evidence="3" id="KW-1185">Reference proteome</keyword>
<sequence length="76" mass="8779">MVVNKQVKGKILAQKINAHIENITHSKSGDNFLKCVRENYQKNKEAKAKDTNLGSTEESTGPTQRYTCREKQWRRT</sequence>
<feature type="compositionally biased region" description="Polar residues" evidence="1">
    <location>
        <begin position="52"/>
        <end position="66"/>
    </location>
</feature>
<feature type="region of interest" description="Disordered" evidence="1">
    <location>
        <begin position="43"/>
        <end position="76"/>
    </location>
</feature>
<name>A0A6A1QLF5_BALPH</name>
<evidence type="ECO:0000313" key="3">
    <source>
        <dbReference type="Proteomes" id="UP000437017"/>
    </source>
</evidence>
<dbReference type="AlphaFoldDB" id="A0A6A1QLF5"/>
<dbReference type="EMBL" id="SGJD01000160">
    <property type="protein sequence ID" value="KAB0406611.1"/>
    <property type="molecule type" value="Genomic_DNA"/>
</dbReference>
<evidence type="ECO:0000256" key="1">
    <source>
        <dbReference type="SAM" id="MobiDB-lite"/>
    </source>
</evidence>
<reference evidence="2 3" key="1">
    <citation type="journal article" date="2019" name="PLoS ONE">
        <title>Genomic analyses reveal an absence of contemporary introgressive admixture between fin whales and blue whales, despite known hybrids.</title>
        <authorList>
            <person name="Westbury M.V."/>
            <person name="Petersen B."/>
            <person name="Lorenzen E.D."/>
        </authorList>
    </citation>
    <scope>NUCLEOTIDE SEQUENCE [LARGE SCALE GENOMIC DNA]</scope>
    <source>
        <strain evidence="2">FinWhale-01</strain>
    </source>
</reference>
<gene>
    <name evidence="2" type="ORF">E2I00_012368</name>
</gene>
<protein>
    <submittedName>
        <fullName evidence="2">Uncharacterized protein</fullName>
    </submittedName>
</protein>
<accession>A0A6A1QLF5</accession>
<organism evidence="2 3">
    <name type="scientific">Balaenoptera physalus</name>
    <name type="common">Fin whale</name>
    <name type="synonym">Balaena physalus</name>
    <dbReference type="NCBI Taxonomy" id="9770"/>
    <lineage>
        <taxon>Eukaryota</taxon>
        <taxon>Metazoa</taxon>
        <taxon>Chordata</taxon>
        <taxon>Craniata</taxon>
        <taxon>Vertebrata</taxon>
        <taxon>Euteleostomi</taxon>
        <taxon>Mammalia</taxon>
        <taxon>Eutheria</taxon>
        <taxon>Laurasiatheria</taxon>
        <taxon>Artiodactyla</taxon>
        <taxon>Whippomorpha</taxon>
        <taxon>Cetacea</taxon>
        <taxon>Mysticeti</taxon>
        <taxon>Balaenopteridae</taxon>
        <taxon>Balaenoptera</taxon>
    </lineage>
</organism>
<dbReference type="Proteomes" id="UP000437017">
    <property type="component" value="Unassembled WGS sequence"/>
</dbReference>
<proteinExistence type="predicted"/>
<comment type="caution">
    <text evidence="2">The sequence shown here is derived from an EMBL/GenBank/DDBJ whole genome shotgun (WGS) entry which is preliminary data.</text>
</comment>
<feature type="compositionally biased region" description="Basic and acidic residues" evidence="1">
    <location>
        <begin position="67"/>
        <end position="76"/>
    </location>
</feature>
<evidence type="ECO:0000313" key="2">
    <source>
        <dbReference type="EMBL" id="KAB0406611.1"/>
    </source>
</evidence>
<dbReference type="Gene3D" id="6.10.250.3260">
    <property type="match status" value="1"/>
</dbReference>